<evidence type="ECO:0000256" key="4">
    <source>
        <dbReference type="ARBA" id="ARBA00015035"/>
    </source>
</evidence>
<dbReference type="PANTHER" id="PTHR38011:SF11">
    <property type="entry name" value="2,5-DIAMINO-6-RIBOSYLAMINO-4(3H)-PYRIMIDINONE 5'-PHOSPHATE REDUCTASE"/>
    <property type="match status" value="1"/>
</dbReference>
<evidence type="ECO:0000313" key="11">
    <source>
        <dbReference type="EMBL" id="ROT38214.1"/>
    </source>
</evidence>
<evidence type="ECO:0000259" key="10">
    <source>
        <dbReference type="Pfam" id="PF01872"/>
    </source>
</evidence>
<name>A0A3N2PUR9_SODAK</name>
<dbReference type="OrthoDB" id="3192019at2759"/>
<gene>
    <name evidence="11" type="ORF">SODALDRAFT_333986</name>
</gene>
<dbReference type="GO" id="GO:0008703">
    <property type="term" value="F:5-amino-6-(5-phosphoribosylamino)uracil reductase activity"/>
    <property type="evidence" value="ECO:0007669"/>
    <property type="project" value="InterPro"/>
</dbReference>
<proteinExistence type="inferred from homology"/>
<dbReference type="EC" id="1.1.1.302" evidence="3"/>
<dbReference type="Pfam" id="PF01872">
    <property type="entry name" value="RibD_C"/>
    <property type="match status" value="1"/>
</dbReference>
<dbReference type="InterPro" id="IPR002734">
    <property type="entry name" value="RibDG_C"/>
</dbReference>
<dbReference type="RefSeq" id="XP_028466020.1">
    <property type="nucleotide sequence ID" value="XM_028612112.1"/>
</dbReference>
<comment type="catalytic activity">
    <reaction evidence="9">
        <text>2,5-diamino-6-(1-D-ribitylamino)pyrimidin-4(3H)-one 5'-phosphate + NADP(+) = 2,5-diamino-6-(1-D-ribosylamino)pyrimidin-4(3H)-one 5'-phosphate + NADPH + H(+)</text>
        <dbReference type="Rhea" id="RHEA:27278"/>
        <dbReference type="ChEBI" id="CHEBI:15378"/>
        <dbReference type="ChEBI" id="CHEBI:57783"/>
        <dbReference type="ChEBI" id="CHEBI:58349"/>
        <dbReference type="ChEBI" id="CHEBI:58890"/>
        <dbReference type="ChEBI" id="CHEBI:59545"/>
        <dbReference type="EC" id="1.1.1.302"/>
    </reaction>
</comment>
<keyword evidence="12" id="KW-1185">Reference proteome</keyword>
<dbReference type="GeneID" id="39580590"/>
<evidence type="ECO:0000256" key="1">
    <source>
        <dbReference type="ARBA" id="ARBA00003555"/>
    </source>
</evidence>
<dbReference type="PANTHER" id="PTHR38011">
    <property type="entry name" value="DIHYDROFOLATE REDUCTASE FAMILY PROTEIN (AFU_ORTHOLOGUE AFUA_8G06820)"/>
    <property type="match status" value="1"/>
</dbReference>
<comment type="similarity">
    <text evidence="2">Belongs to the HTP reductase family.</text>
</comment>
<dbReference type="EMBL" id="ML119056">
    <property type="protein sequence ID" value="ROT38214.1"/>
    <property type="molecule type" value="Genomic_DNA"/>
</dbReference>
<reference evidence="11 12" key="1">
    <citation type="journal article" date="2018" name="Mol. Ecol.">
        <title>The obligate alkalophilic soda-lake fungus Sodiomyces alkalinus has shifted to a protein diet.</title>
        <authorList>
            <person name="Grum-Grzhimaylo A.A."/>
            <person name="Falkoski D.L."/>
            <person name="van den Heuvel J."/>
            <person name="Valero-Jimenez C.A."/>
            <person name="Min B."/>
            <person name="Choi I.G."/>
            <person name="Lipzen A."/>
            <person name="Daum C.G."/>
            <person name="Aanen D.K."/>
            <person name="Tsang A."/>
            <person name="Henrissat B."/>
            <person name="Bilanenko E.N."/>
            <person name="de Vries R.P."/>
            <person name="van Kan J.A.L."/>
            <person name="Grigoriev I.V."/>
            <person name="Debets A.J.M."/>
        </authorList>
    </citation>
    <scope>NUCLEOTIDE SEQUENCE [LARGE SCALE GENOMIC DNA]</scope>
    <source>
        <strain evidence="11 12">F11</strain>
    </source>
</reference>
<dbReference type="STRING" id="1314773.A0A3N2PUR9"/>
<dbReference type="Gene3D" id="3.40.430.10">
    <property type="entry name" value="Dihydrofolate Reductase, subunit A"/>
    <property type="match status" value="1"/>
</dbReference>
<evidence type="ECO:0000256" key="9">
    <source>
        <dbReference type="ARBA" id="ARBA00049020"/>
    </source>
</evidence>
<evidence type="ECO:0000256" key="2">
    <source>
        <dbReference type="ARBA" id="ARBA00009723"/>
    </source>
</evidence>
<evidence type="ECO:0000313" key="12">
    <source>
        <dbReference type="Proteomes" id="UP000272025"/>
    </source>
</evidence>
<dbReference type="AlphaFoldDB" id="A0A3N2PUR9"/>
<comment type="catalytic activity">
    <reaction evidence="8">
        <text>2,5-diamino-6-(1-D-ribitylamino)pyrimidin-4(3H)-one 5'-phosphate + NAD(+) = 2,5-diamino-6-(1-D-ribosylamino)pyrimidin-4(3H)-one 5'-phosphate + NADH + H(+)</text>
        <dbReference type="Rhea" id="RHEA:27274"/>
        <dbReference type="ChEBI" id="CHEBI:15378"/>
        <dbReference type="ChEBI" id="CHEBI:57540"/>
        <dbReference type="ChEBI" id="CHEBI:57945"/>
        <dbReference type="ChEBI" id="CHEBI:58890"/>
        <dbReference type="ChEBI" id="CHEBI:59545"/>
        <dbReference type="EC" id="1.1.1.302"/>
    </reaction>
</comment>
<evidence type="ECO:0000256" key="8">
    <source>
        <dbReference type="ARBA" id="ARBA00047550"/>
    </source>
</evidence>
<accession>A0A3N2PUR9</accession>
<comment type="function">
    <text evidence="1">Catalyzes an early step in riboflavin biosynthesis, the NADPH-dependent reduction of the ribose side chain of 2,5-diamino-6-ribosylamino-4(3H)-pyrimidinone 5'-phosphate, yielding 2,5-diamino-6-ribitylamino-4(3H)-pyrimidinone 5'-phosphate.</text>
</comment>
<dbReference type="InterPro" id="IPR024072">
    <property type="entry name" value="DHFR-like_dom_sf"/>
</dbReference>
<evidence type="ECO:0000256" key="7">
    <source>
        <dbReference type="ARBA" id="ARBA00031630"/>
    </source>
</evidence>
<dbReference type="GO" id="GO:0009231">
    <property type="term" value="P:riboflavin biosynthetic process"/>
    <property type="evidence" value="ECO:0007669"/>
    <property type="project" value="UniProtKB-KW"/>
</dbReference>
<evidence type="ECO:0000256" key="3">
    <source>
        <dbReference type="ARBA" id="ARBA00012851"/>
    </source>
</evidence>
<protein>
    <recommendedName>
        <fullName evidence="4">2,5-diamino-6-ribosylamino-4(3H)-pyrimidinone 5'-phosphate reductase</fullName>
        <ecNumber evidence="3">1.1.1.302</ecNumber>
    </recommendedName>
    <alternativeName>
        <fullName evidence="7">2,5-diamino-6-(5-phospho-D-ribosylamino)pyrimidin-4(3H)-one reductase</fullName>
    </alternativeName>
    <alternativeName>
        <fullName evidence="6">2,5-diamino-6-ribitylamino-4(3H)-pyrimidinone 5'-phosphate synthase</fullName>
    </alternativeName>
</protein>
<dbReference type="SUPFAM" id="SSF53597">
    <property type="entry name" value="Dihydrofolate reductase-like"/>
    <property type="match status" value="1"/>
</dbReference>
<organism evidence="11 12">
    <name type="scientific">Sodiomyces alkalinus (strain CBS 110278 / VKM F-3762 / F11)</name>
    <name type="common">Alkaliphilic filamentous fungus</name>
    <dbReference type="NCBI Taxonomy" id="1314773"/>
    <lineage>
        <taxon>Eukaryota</taxon>
        <taxon>Fungi</taxon>
        <taxon>Dikarya</taxon>
        <taxon>Ascomycota</taxon>
        <taxon>Pezizomycotina</taxon>
        <taxon>Sordariomycetes</taxon>
        <taxon>Hypocreomycetidae</taxon>
        <taxon>Glomerellales</taxon>
        <taxon>Plectosphaerellaceae</taxon>
        <taxon>Sodiomyces</taxon>
    </lineage>
</organism>
<keyword evidence="5" id="KW-0686">Riboflavin biosynthesis</keyword>
<dbReference type="Proteomes" id="UP000272025">
    <property type="component" value="Unassembled WGS sequence"/>
</dbReference>
<sequence>MPRRVRYNAATTLDGYIASPDGSASWIVEDERIDFAALYAEFDVFVMGRKTYHVMRSFAAQSSDDPLAGKRVFVVSRTLEKPQDGDNSDITIVGDDFLDVIRRLREEEDGKDVWLMGGGELVAACLEAGLVDSIEAAVMPVVLGDGIKMIASLSPGESNRSWRLRLRGVDQLDSGILMTRYDVLKH</sequence>
<evidence type="ECO:0000256" key="5">
    <source>
        <dbReference type="ARBA" id="ARBA00022619"/>
    </source>
</evidence>
<feature type="domain" description="Bacterial bifunctional deaminase-reductase C-terminal" evidence="10">
    <location>
        <begin position="5"/>
        <end position="177"/>
    </location>
</feature>
<dbReference type="InterPro" id="IPR050765">
    <property type="entry name" value="Riboflavin_Biosynth_HTPR"/>
</dbReference>
<evidence type="ECO:0000256" key="6">
    <source>
        <dbReference type="ARBA" id="ARBA00030073"/>
    </source>
</evidence>